<gene>
    <name evidence="2" type="ORF">Ae201684_002624</name>
</gene>
<dbReference type="Proteomes" id="UP000481153">
    <property type="component" value="Unassembled WGS sequence"/>
</dbReference>
<dbReference type="SUPFAM" id="SSF64268">
    <property type="entry name" value="PX domain"/>
    <property type="match status" value="1"/>
</dbReference>
<feature type="domain" description="PX" evidence="1">
    <location>
        <begin position="56"/>
        <end position="112"/>
    </location>
</feature>
<organism evidence="2 3">
    <name type="scientific">Aphanomyces euteiches</name>
    <dbReference type="NCBI Taxonomy" id="100861"/>
    <lineage>
        <taxon>Eukaryota</taxon>
        <taxon>Sar</taxon>
        <taxon>Stramenopiles</taxon>
        <taxon>Oomycota</taxon>
        <taxon>Saprolegniomycetes</taxon>
        <taxon>Saprolegniales</taxon>
        <taxon>Verrucalvaceae</taxon>
        <taxon>Aphanomyces</taxon>
    </lineage>
</organism>
<evidence type="ECO:0000313" key="2">
    <source>
        <dbReference type="EMBL" id="KAF0742532.1"/>
    </source>
</evidence>
<evidence type="ECO:0000259" key="1">
    <source>
        <dbReference type="Pfam" id="PF00787"/>
    </source>
</evidence>
<name>A0A6G0XQH0_9STRA</name>
<evidence type="ECO:0000313" key="3">
    <source>
        <dbReference type="Proteomes" id="UP000481153"/>
    </source>
</evidence>
<proteinExistence type="predicted"/>
<dbReference type="EMBL" id="VJMJ01000027">
    <property type="protein sequence ID" value="KAF0742532.1"/>
    <property type="molecule type" value="Genomic_DNA"/>
</dbReference>
<comment type="caution">
    <text evidence="2">The sequence shown here is derived from an EMBL/GenBank/DDBJ whole genome shotgun (WGS) entry which is preliminary data.</text>
</comment>
<sequence>MGCAQSSVAQTIEIANDENPVEEPQPVHCYTITGHSVDDTTGVVFYHVEADGVVAKKRFNDFKTFHRDIQLLPDIPSMPAAGFRTALQRQSPQLIEERRARFQEMLDAAPQDRVAIFLDPNAFGVLASDIDQENLNASQLTANTNRSAT</sequence>
<keyword evidence="3" id="KW-1185">Reference proteome</keyword>
<accession>A0A6G0XQH0</accession>
<reference evidence="2 3" key="1">
    <citation type="submission" date="2019-07" db="EMBL/GenBank/DDBJ databases">
        <title>Genomics analysis of Aphanomyces spp. identifies a new class of oomycete effector associated with host adaptation.</title>
        <authorList>
            <person name="Gaulin E."/>
        </authorList>
    </citation>
    <scope>NUCLEOTIDE SEQUENCE [LARGE SCALE GENOMIC DNA]</scope>
    <source>
        <strain evidence="2 3">ATCC 201684</strain>
    </source>
</reference>
<protein>
    <recommendedName>
        <fullName evidence="1">PX domain-containing protein</fullName>
    </recommendedName>
</protein>
<dbReference type="Gene3D" id="3.30.1520.10">
    <property type="entry name" value="Phox-like domain"/>
    <property type="match status" value="1"/>
</dbReference>
<dbReference type="InterPro" id="IPR036871">
    <property type="entry name" value="PX_dom_sf"/>
</dbReference>
<dbReference type="AlphaFoldDB" id="A0A6G0XQH0"/>
<dbReference type="Pfam" id="PF00787">
    <property type="entry name" value="PX"/>
    <property type="match status" value="1"/>
</dbReference>
<dbReference type="VEuPathDB" id="FungiDB:AeMF1_007300"/>
<dbReference type="InterPro" id="IPR001683">
    <property type="entry name" value="PX_dom"/>
</dbReference>
<dbReference type="GO" id="GO:0035091">
    <property type="term" value="F:phosphatidylinositol binding"/>
    <property type="evidence" value="ECO:0007669"/>
    <property type="project" value="InterPro"/>
</dbReference>